<proteinExistence type="predicted"/>
<sequence length="1234" mass="140220">MFILLYLCTLQTSPNYGTGGYITKILNPYQSISYQQTNVTYSDVHIRSPLSDISNGLQAFKNPTISEDNPRCVSENTENLNPTFKYKQSMFPCEDPNINVISPLSQITNVLPTYNNTVEASSSNNSDIQHLQFTKEDHQHDGQIITYNATGKSKGLVLNEDQIKHLTLFEIEKFLLRNNSTLRRYPTMPFPDDDCISLANNTLLNEELAYDKEILEEDFRHRFITLVSRGYHVSTEVSLGGVVTTLSAGVLLNKHDLSRKSDTSEQDYEIDDFFDHHSWGKFKLFIEYLKMSLDCFFPVWTLISGFLMASSSKKEHEMEVDSEEEEEFVHFDDYTLASSWERFISEIEAVCRQWLASGPKNLLEKGAVPLGEPKNIYKVTSELKYATKNYCMEYYFEISNAGKPVDWSSTLHDLQLSFGVKEFMVIAPQSANGVILDSPEASKLLSAVAIAFSNCSSLWPAFVPVHDPSRKAYIGIQNMGTVFTRRFEGDLIASQVRVKLMHLEGLYELFVSKFTFSSSDLSTHFFKVHFTMKLTYKTLLYDDDNEVIKSEYEINESEQDNGVDNRNKLQWDDDCPWSEWYTAEDPVKAFELIAMWEEKTVESSMEMAELENVSIHEAHKWFVVPEFSSYLAGDFVGNMVGFASQLRLLIDALVMSLDVQFMEDFVSVDTSGSDKLKSSAIVPPPTVLDRVLKDLCHEGPGVISLESRHKSSRIIKGAPLETLFAQFCLHSLWFGDCNIRAIAVLWIEFIREVRWCWEESQPLPRMPIKGTIDLSTCLVNQKLQMLAICIEKKHQQLDSHQDGLGDSNSDSPSVEVEASDVANEDLSQTSRAKEGLIKESDSTSTSNANLEHSNNKNNNKRRGSAGVVESMMLLNSPNHMHAPFTQDPPIMTEDMHEERLRAVEVLGDSFSFSGQLEKDILSSDMSAFKAANPEAAFEDFIRWHSPKDWEDDSSSSSKKKWPPSGRLSERMSDSGNSWRKIWNDAPPLPASEQKPLMDPNREGEKILHYLETVRPHQLLEQMVCTAFQAAADTVNQTSFGGLKNMTTKIDQLYLTMASALRPLQANKLPGDTEIIEDLKRLCVVFEHVEKLITLAASLRRKFLHAPRLSQTIFNNFYNFYLPKMRKPSVGGDTNKELVKKKEEVRVNERDVVASMFVQPSANQSWRKVLSMGNLLNGHEPILREIVFSLRDRVDNSYHAPRSQWSHEQGIETHRMYICGTSNDLRIALSVTSCD</sequence>
<reference evidence="2" key="1">
    <citation type="journal article" date="2022" name="Mol. Ecol. Resour.">
        <title>The genomes of chicory, endive, great burdock and yacon provide insights into Asteraceae palaeo-polyploidization history and plant inulin production.</title>
        <authorList>
            <person name="Fan W."/>
            <person name="Wang S."/>
            <person name="Wang H."/>
            <person name="Wang A."/>
            <person name="Jiang F."/>
            <person name="Liu H."/>
            <person name="Zhao H."/>
            <person name="Xu D."/>
            <person name="Zhang Y."/>
        </authorList>
    </citation>
    <scope>NUCLEOTIDE SEQUENCE [LARGE SCALE GENOMIC DNA]</scope>
    <source>
        <strain evidence="2">cv. Yunnan</strain>
    </source>
</reference>
<comment type="caution">
    <text evidence="1">The sequence shown here is derived from an EMBL/GenBank/DDBJ whole genome shotgun (WGS) entry which is preliminary data.</text>
</comment>
<gene>
    <name evidence="1" type="ORF">L1987_50781</name>
</gene>
<dbReference type="EMBL" id="CM042034">
    <property type="protein sequence ID" value="KAI3760386.1"/>
    <property type="molecule type" value="Genomic_DNA"/>
</dbReference>
<dbReference type="Proteomes" id="UP001056120">
    <property type="component" value="Linkage Group LG17"/>
</dbReference>
<evidence type="ECO:0000313" key="2">
    <source>
        <dbReference type="Proteomes" id="UP001056120"/>
    </source>
</evidence>
<evidence type="ECO:0000313" key="1">
    <source>
        <dbReference type="EMBL" id="KAI3760386.1"/>
    </source>
</evidence>
<name>A0ACB9ENY1_9ASTR</name>
<keyword evidence="2" id="KW-1185">Reference proteome</keyword>
<protein>
    <submittedName>
        <fullName evidence="1">Uncharacterized protein</fullName>
    </submittedName>
</protein>
<accession>A0ACB9ENY1</accession>
<organism evidence="1 2">
    <name type="scientific">Smallanthus sonchifolius</name>
    <dbReference type="NCBI Taxonomy" id="185202"/>
    <lineage>
        <taxon>Eukaryota</taxon>
        <taxon>Viridiplantae</taxon>
        <taxon>Streptophyta</taxon>
        <taxon>Embryophyta</taxon>
        <taxon>Tracheophyta</taxon>
        <taxon>Spermatophyta</taxon>
        <taxon>Magnoliopsida</taxon>
        <taxon>eudicotyledons</taxon>
        <taxon>Gunneridae</taxon>
        <taxon>Pentapetalae</taxon>
        <taxon>asterids</taxon>
        <taxon>campanulids</taxon>
        <taxon>Asterales</taxon>
        <taxon>Asteraceae</taxon>
        <taxon>Asteroideae</taxon>
        <taxon>Heliantheae alliance</taxon>
        <taxon>Millerieae</taxon>
        <taxon>Smallanthus</taxon>
    </lineage>
</organism>
<reference evidence="1 2" key="2">
    <citation type="journal article" date="2022" name="Mol. Ecol. Resour.">
        <title>The genomes of chicory, endive, great burdock and yacon provide insights into Asteraceae paleo-polyploidization history and plant inulin production.</title>
        <authorList>
            <person name="Fan W."/>
            <person name="Wang S."/>
            <person name="Wang H."/>
            <person name="Wang A."/>
            <person name="Jiang F."/>
            <person name="Liu H."/>
            <person name="Zhao H."/>
            <person name="Xu D."/>
            <person name="Zhang Y."/>
        </authorList>
    </citation>
    <scope>NUCLEOTIDE SEQUENCE [LARGE SCALE GENOMIC DNA]</scope>
    <source>
        <strain evidence="2">cv. Yunnan</strain>
        <tissue evidence="1">Leaves</tissue>
    </source>
</reference>